<evidence type="ECO:0000256" key="2">
    <source>
        <dbReference type="SAM" id="Phobius"/>
    </source>
</evidence>
<reference evidence="5" key="1">
    <citation type="submission" date="2025-08" db="UniProtKB">
        <authorList>
            <consortium name="RefSeq"/>
        </authorList>
    </citation>
    <scope>IDENTIFICATION</scope>
    <source>
        <tissue evidence="5">Leaves</tissue>
    </source>
</reference>
<name>A0ABM4X0Q8_COFAR</name>
<dbReference type="InterPro" id="IPR035940">
    <property type="entry name" value="CAP_sf"/>
</dbReference>
<dbReference type="SMART" id="SM00198">
    <property type="entry name" value="SCP"/>
    <property type="match status" value="1"/>
</dbReference>
<feature type="domain" description="SCP" evidence="3">
    <location>
        <begin position="59"/>
        <end position="191"/>
    </location>
</feature>
<dbReference type="InterPro" id="IPR001283">
    <property type="entry name" value="CRISP-related"/>
</dbReference>
<feature type="transmembrane region" description="Helical" evidence="2">
    <location>
        <begin position="12"/>
        <end position="31"/>
    </location>
</feature>
<dbReference type="Gene3D" id="3.40.33.10">
    <property type="entry name" value="CAP"/>
    <property type="match status" value="1"/>
</dbReference>
<keyword evidence="1" id="KW-0611">Plant defense</keyword>
<dbReference type="RefSeq" id="XP_071937608.1">
    <property type="nucleotide sequence ID" value="XM_072081507.1"/>
</dbReference>
<dbReference type="InterPro" id="IPR018244">
    <property type="entry name" value="Allrgn_V5/Tpx1_CS"/>
</dbReference>
<dbReference type="PROSITE" id="PS51257">
    <property type="entry name" value="PROKAR_LIPOPROTEIN"/>
    <property type="match status" value="1"/>
</dbReference>
<sequence length="202" mass="22705">MEESWKTCRSTSNFIASIIIIIMMSSCILAVNSSSMQNQCQGHQIQRPPPLAPPSLLTADDEAFLADHNKVRLHAGEPPFVWDSKLASYARVYAQKRKQDCDLIHSDGPYGENIFWGEGNHWGAADAVRLWVREHRYYDRATISCKPGKVCGHYTQIVWRESVRLGCARVECSNGDTFAICSYDPPGNYVGDDPFAFNDNTN</sequence>
<dbReference type="PRINTS" id="PR00837">
    <property type="entry name" value="V5TPXLIKE"/>
</dbReference>
<keyword evidence="4" id="KW-1185">Reference proteome</keyword>
<evidence type="ECO:0000313" key="5">
    <source>
        <dbReference type="RefSeq" id="XP_071937608.1"/>
    </source>
</evidence>
<dbReference type="GeneID" id="140037385"/>
<accession>A0ABM4X0Q8</accession>
<dbReference type="InterPro" id="IPR014044">
    <property type="entry name" value="CAP_dom"/>
</dbReference>
<protein>
    <submittedName>
        <fullName evidence="5">Pathogenesis-related protein 1C-like</fullName>
    </submittedName>
</protein>
<dbReference type="Proteomes" id="UP001652660">
    <property type="component" value="Chromosome 2e"/>
</dbReference>
<organism evidence="4 5">
    <name type="scientific">Coffea arabica</name>
    <name type="common">Arabian coffee</name>
    <dbReference type="NCBI Taxonomy" id="13443"/>
    <lineage>
        <taxon>Eukaryota</taxon>
        <taxon>Viridiplantae</taxon>
        <taxon>Streptophyta</taxon>
        <taxon>Embryophyta</taxon>
        <taxon>Tracheophyta</taxon>
        <taxon>Spermatophyta</taxon>
        <taxon>Magnoliopsida</taxon>
        <taxon>eudicotyledons</taxon>
        <taxon>Gunneridae</taxon>
        <taxon>Pentapetalae</taxon>
        <taxon>asterids</taxon>
        <taxon>lamiids</taxon>
        <taxon>Gentianales</taxon>
        <taxon>Rubiaceae</taxon>
        <taxon>Ixoroideae</taxon>
        <taxon>Gardenieae complex</taxon>
        <taxon>Bertiereae - Coffeeae clade</taxon>
        <taxon>Coffeeae</taxon>
        <taxon>Coffea</taxon>
    </lineage>
</organism>
<evidence type="ECO:0000256" key="1">
    <source>
        <dbReference type="ARBA" id="ARBA00023265"/>
    </source>
</evidence>
<dbReference type="CDD" id="cd05381">
    <property type="entry name" value="CAP_PR-1"/>
    <property type="match status" value="1"/>
</dbReference>
<keyword evidence="1" id="KW-0568">Pathogenesis-related protein</keyword>
<evidence type="ECO:0000259" key="3">
    <source>
        <dbReference type="SMART" id="SM00198"/>
    </source>
</evidence>
<keyword evidence="2" id="KW-0812">Transmembrane</keyword>
<dbReference type="PANTHER" id="PTHR10334">
    <property type="entry name" value="CYSTEINE-RICH SECRETORY PROTEIN-RELATED"/>
    <property type="match status" value="1"/>
</dbReference>
<keyword evidence="2" id="KW-1133">Transmembrane helix</keyword>
<dbReference type="Pfam" id="PF00188">
    <property type="entry name" value="CAP"/>
    <property type="match status" value="1"/>
</dbReference>
<dbReference type="PROSITE" id="PS01009">
    <property type="entry name" value="CRISP_1"/>
    <property type="match status" value="1"/>
</dbReference>
<dbReference type="SUPFAM" id="SSF55797">
    <property type="entry name" value="PR-1-like"/>
    <property type="match status" value="1"/>
</dbReference>
<evidence type="ECO:0000313" key="4">
    <source>
        <dbReference type="Proteomes" id="UP001652660"/>
    </source>
</evidence>
<keyword evidence="2" id="KW-0472">Membrane</keyword>
<gene>
    <name evidence="5" type="primary">LOC140037385</name>
</gene>
<proteinExistence type="predicted"/>